<keyword evidence="4" id="KW-1185">Reference proteome</keyword>
<evidence type="ECO:0000313" key="3">
    <source>
        <dbReference type="EMBL" id="GAA2112814.1"/>
    </source>
</evidence>
<accession>A0ABP5J7T3</accession>
<dbReference type="Proteomes" id="UP001500897">
    <property type="component" value="Unassembled WGS sequence"/>
</dbReference>
<evidence type="ECO:0000256" key="1">
    <source>
        <dbReference type="SAM" id="MobiDB-lite"/>
    </source>
</evidence>
<sequence length="214" mass="23615">MFPHSAGGQARAEERKDDPRRRVEMAARREPDLLEQLTTDHEVLRVRFSELGGLPLGDPRRCRLAAVTADALVRHLTAEEEHLYPLARPGHPPGDDAVDHGLQSHAALRALVRELRGAAPGSAEFDRLVARLVEAATGHFGREEARVFPAVRERLAPVRLAALGAQVRATEAEASAMPLPGPLAQAPPDELVAPELPWRERMHRRFRFGDSSRT</sequence>
<dbReference type="PANTHER" id="PTHR35585">
    <property type="entry name" value="HHE DOMAIN PROTEIN (AFU_ORTHOLOGUE AFUA_4G00730)"/>
    <property type="match status" value="1"/>
</dbReference>
<evidence type="ECO:0000313" key="4">
    <source>
        <dbReference type="Proteomes" id="UP001500897"/>
    </source>
</evidence>
<evidence type="ECO:0000259" key="2">
    <source>
        <dbReference type="Pfam" id="PF01814"/>
    </source>
</evidence>
<protein>
    <submittedName>
        <fullName evidence="3">Hemerythrin domain-containing protein</fullName>
    </submittedName>
</protein>
<feature type="region of interest" description="Disordered" evidence="1">
    <location>
        <begin position="1"/>
        <end position="31"/>
    </location>
</feature>
<dbReference type="Gene3D" id="1.20.120.520">
    <property type="entry name" value="nmb1532 protein domain like"/>
    <property type="match status" value="1"/>
</dbReference>
<dbReference type="InterPro" id="IPR012312">
    <property type="entry name" value="Hemerythrin-like"/>
</dbReference>
<gene>
    <name evidence="3" type="ORF">GCM10009759_55930</name>
</gene>
<dbReference type="Pfam" id="PF01814">
    <property type="entry name" value="Hemerythrin"/>
    <property type="match status" value="1"/>
</dbReference>
<feature type="compositionally biased region" description="Basic and acidic residues" evidence="1">
    <location>
        <begin position="11"/>
        <end position="31"/>
    </location>
</feature>
<organism evidence="3 4">
    <name type="scientific">Kitasatospora saccharophila</name>
    <dbReference type="NCBI Taxonomy" id="407973"/>
    <lineage>
        <taxon>Bacteria</taxon>
        <taxon>Bacillati</taxon>
        <taxon>Actinomycetota</taxon>
        <taxon>Actinomycetes</taxon>
        <taxon>Kitasatosporales</taxon>
        <taxon>Streptomycetaceae</taxon>
        <taxon>Kitasatospora</taxon>
    </lineage>
</organism>
<name>A0ABP5J7T3_9ACTN</name>
<dbReference type="PANTHER" id="PTHR35585:SF1">
    <property type="entry name" value="HHE DOMAIN PROTEIN (AFU_ORTHOLOGUE AFUA_4G00730)"/>
    <property type="match status" value="1"/>
</dbReference>
<dbReference type="EMBL" id="BAAANS010000044">
    <property type="protein sequence ID" value="GAA2112814.1"/>
    <property type="molecule type" value="Genomic_DNA"/>
</dbReference>
<feature type="domain" description="Hemerythrin-like" evidence="2">
    <location>
        <begin position="33"/>
        <end position="151"/>
    </location>
</feature>
<comment type="caution">
    <text evidence="3">The sequence shown here is derived from an EMBL/GenBank/DDBJ whole genome shotgun (WGS) entry which is preliminary data.</text>
</comment>
<proteinExistence type="predicted"/>
<reference evidence="4" key="1">
    <citation type="journal article" date="2019" name="Int. J. Syst. Evol. Microbiol.">
        <title>The Global Catalogue of Microorganisms (GCM) 10K type strain sequencing project: providing services to taxonomists for standard genome sequencing and annotation.</title>
        <authorList>
            <consortium name="The Broad Institute Genomics Platform"/>
            <consortium name="The Broad Institute Genome Sequencing Center for Infectious Disease"/>
            <person name="Wu L."/>
            <person name="Ma J."/>
        </authorList>
    </citation>
    <scope>NUCLEOTIDE SEQUENCE [LARGE SCALE GENOMIC DNA]</scope>
    <source>
        <strain evidence="4">JCM 14559</strain>
    </source>
</reference>